<keyword evidence="2" id="KW-1185">Reference proteome</keyword>
<proteinExistence type="predicted"/>
<comment type="caution">
    <text evidence="1">The sequence shown here is derived from an EMBL/GenBank/DDBJ whole genome shotgun (WGS) entry which is preliminary data.</text>
</comment>
<reference evidence="1 2" key="1">
    <citation type="journal article" date="2014" name="Genome Biol. Evol.">
        <title>The genome of the myxosporean Thelohanellus kitauei shows adaptations to nutrient acquisition within its fish host.</title>
        <authorList>
            <person name="Yang Y."/>
            <person name="Xiong J."/>
            <person name="Zhou Z."/>
            <person name="Huo F."/>
            <person name="Miao W."/>
            <person name="Ran C."/>
            <person name="Liu Y."/>
            <person name="Zhang J."/>
            <person name="Feng J."/>
            <person name="Wang M."/>
            <person name="Wang M."/>
            <person name="Wang L."/>
            <person name="Yao B."/>
        </authorList>
    </citation>
    <scope>NUCLEOTIDE SEQUENCE [LARGE SCALE GENOMIC DNA]</scope>
    <source>
        <strain evidence="1">Wuqing</strain>
    </source>
</reference>
<dbReference type="EMBL" id="JWZT01005487">
    <property type="protein sequence ID" value="KII60719.1"/>
    <property type="molecule type" value="Genomic_DNA"/>
</dbReference>
<organism evidence="1 2">
    <name type="scientific">Thelohanellus kitauei</name>
    <name type="common">Myxosporean</name>
    <dbReference type="NCBI Taxonomy" id="669202"/>
    <lineage>
        <taxon>Eukaryota</taxon>
        <taxon>Metazoa</taxon>
        <taxon>Cnidaria</taxon>
        <taxon>Myxozoa</taxon>
        <taxon>Myxosporea</taxon>
        <taxon>Bivalvulida</taxon>
        <taxon>Platysporina</taxon>
        <taxon>Myxobolidae</taxon>
        <taxon>Thelohanellus</taxon>
    </lineage>
</organism>
<dbReference type="Proteomes" id="UP000031668">
    <property type="component" value="Unassembled WGS sequence"/>
</dbReference>
<evidence type="ECO:0000313" key="1">
    <source>
        <dbReference type="EMBL" id="KII60719.1"/>
    </source>
</evidence>
<dbReference type="AlphaFoldDB" id="A0A0C2M8T4"/>
<gene>
    <name evidence="1" type="ORF">RF11_08313</name>
</gene>
<protein>
    <submittedName>
        <fullName evidence="1">Uncharacterized protein</fullName>
    </submittedName>
</protein>
<evidence type="ECO:0000313" key="2">
    <source>
        <dbReference type="Proteomes" id="UP000031668"/>
    </source>
</evidence>
<accession>A0A0C2M8T4</accession>
<sequence>MDFLLENKAIIDLKRKEIKIGQKSLSLIDYGKPEQVLIEKTNLAKLSESEQSTECDIPNDIQVLITDLENANPTIGVMPSGEHDIVLIDPLNKPLRRKDMHKHIP</sequence>
<name>A0A0C2M8T4_THEKT</name>